<feature type="domain" description="Glycosyltransferase 2-like" evidence="2">
    <location>
        <begin position="12"/>
        <end position="144"/>
    </location>
</feature>
<dbReference type="Proteomes" id="UP000053398">
    <property type="component" value="Unassembled WGS sequence"/>
</dbReference>
<reference evidence="4 5" key="1">
    <citation type="submission" date="2015-10" db="EMBL/GenBank/DDBJ databases">
        <title>Draft genome sequence of Streptomyces corchorusii DSM 40340, type strain for the species Streptomyces corchorusii.</title>
        <authorList>
            <person name="Ruckert C."/>
            <person name="Winkler A."/>
            <person name="Kalinowski J."/>
            <person name="Kampfer P."/>
            <person name="Glaeser S."/>
        </authorList>
    </citation>
    <scope>NUCLEOTIDE SEQUENCE [LARGE SCALE GENOMIC DNA]</scope>
    <source>
        <strain evidence="4 5">DSM 40340</strain>
    </source>
</reference>
<evidence type="ECO:0000313" key="5">
    <source>
        <dbReference type="Proteomes" id="UP000053398"/>
    </source>
</evidence>
<feature type="compositionally biased region" description="Basic and acidic residues" evidence="1">
    <location>
        <begin position="335"/>
        <end position="345"/>
    </location>
</feature>
<name>A0A101QLU9_STRCK</name>
<organism evidence="4 5">
    <name type="scientific">Streptomyces corchorusii</name>
    <name type="common">Streptomyces chibaensis</name>
    <dbReference type="NCBI Taxonomy" id="1903"/>
    <lineage>
        <taxon>Bacteria</taxon>
        <taxon>Bacillati</taxon>
        <taxon>Actinomycetota</taxon>
        <taxon>Actinomycetes</taxon>
        <taxon>Kitasatosporales</taxon>
        <taxon>Streptomycetaceae</taxon>
        <taxon>Streptomyces</taxon>
    </lineage>
</organism>
<feature type="domain" description="TarS/TarP linker" evidence="3">
    <location>
        <begin position="227"/>
        <end position="324"/>
    </location>
</feature>
<feature type="compositionally biased region" description="Low complexity" evidence="1">
    <location>
        <begin position="347"/>
        <end position="360"/>
    </location>
</feature>
<dbReference type="SUPFAM" id="SSF53448">
    <property type="entry name" value="Nucleotide-diphospho-sugar transferases"/>
    <property type="match status" value="1"/>
</dbReference>
<dbReference type="CDD" id="cd00761">
    <property type="entry name" value="Glyco_tranf_GTA_type"/>
    <property type="match status" value="1"/>
</dbReference>
<dbReference type="InterPro" id="IPR001173">
    <property type="entry name" value="Glyco_trans_2-like"/>
</dbReference>
<sequence length="383" mass="42240">MGSAPADRPVVSVIIPVYNAADHLPECLQSIAGQSIGFERIEIVAVDDGSTDGSGDLLDTWAERHPGRVRVVHQENSGAPGGPRNRAIGMARGEFLFFADPDDYLGTEALERLVAAAERNDSDVVLGKIKGVGRKAPVTPFRENVDGGDIFTSKGVWSLTAHKLFRRSLVEEHGLRFAEGLRLAEEQVFVVPAYLHARSISVVSDYDCYYLVRRDDFPHLTQEVPDPVPFYANVREVLTIVAAHVPPGAQRNKLLYRWLTLEILGRFDGRFADLPEEVRALHVKLAGDLVRAYMPQTLVDQLPPLSRLRCLLISQGLVEELTALTTLVPRPKPKPKPESKPKPEPQQRPATASGPAPARSGGSGRYTPARVLRALKRRLRRGR</sequence>
<dbReference type="PANTHER" id="PTHR22916:SF3">
    <property type="entry name" value="UDP-GLCNAC:BETAGAL BETA-1,3-N-ACETYLGLUCOSAMINYLTRANSFERASE-LIKE PROTEIN 1"/>
    <property type="match status" value="1"/>
</dbReference>
<accession>A0A101QLU9</accession>
<evidence type="ECO:0000259" key="3">
    <source>
        <dbReference type="Pfam" id="PF22181"/>
    </source>
</evidence>
<dbReference type="InterPro" id="IPR029044">
    <property type="entry name" value="Nucleotide-diphossugar_trans"/>
</dbReference>
<feature type="compositionally biased region" description="Basic residues" evidence="1">
    <location>
        <begin position="373"/>
        <end position="383"/>
    </location>
</feature>
<dbReference type="Pfam" id="PF22181">
    <property type="entry name" value="TarS_linker"/>
    <property type="match status" value="1"/>
</dbReference>
<dbReference type="EMBL" id="LMWP01000002">
    <property type="protein sequence ID" value="KUN32330.1"/>
    <property type="molecule type" value="Genomic_DNA"/>
</dbReference>
<protein>
    <submittedName>
        <fullName evidence="4">Glycosyl transferase</fullName>
    </submittedName>
</protein>
<dbReference type="Pfam" id="PF00535">
    <property type="entry name" value="Glycos_transf_2"/>
    <property type="match status" value="1"/>
</dbReference>
<keyword evidence="4" id="KW-0808">Transferase</keyword>
<proteinExistence type="predicted"/>
<comment type="caution">
    <text evidence="4">The sequence shown here is derived from an EMBL/GenBank/DDBJ whole genome shotgun (WGS) entry which is preliminary data.</text>
</comment>
<keyword evidence="5" id="KW-1185">Reference proteome</keyword>
<gene>
    <name evidence="4" type="ORF">AQJ11_02005</name>
</gene>
<dbReference type="GO" id="GO:0016758">
    <property type="term" value="F:hexosyltransferase activity"/>
    <property type="evidence" value="ECO:0007669"/>
    <property type="project" value="UniProtKB-ARBA"/>
</dbReference>
<evidence type="ECO:0000256" key="1">
    <source>
        <dbReference type="SAM" id="MobiDB-lite"/>
    </source>
</evidence>
<evidence type="ECO:0000259" key="2">
    <source>
        <dbReference type="Pfam" id="PF00535"/>
    </source>
</evidence>
<dbReference type="AlphaFoldDB" id="A0A101QLU9"/>
<dbReference type="Gene3D" id="3.90.550.10">
    <property type="entry name" value="Spore Coat Polysaccharide Biosynthesis Protein SpsA, Chain A"/>
    <property type="match status" value="1"/>
</dbReference>
<evidence type="ECO:0000313" key="4">
    <source>
        <dbReference type="EMBL" id="KUN32330.1"/>
    </source>
</evidence>
<dbReference type="InterPro" id="IPR054028">
    <property type="entry name" value="TarS/TarP_linker"/>
</dbReference>
<dbReference type="PANTHER" id="PTHR22916">
    <property type="entry name" value="GLYCOSYLTRANSFERASE"/>
    <property type="match status" value="1"/>
</dbReference>
<feature type="region of interest" description="Disordered" evidence="1">
    <location>
        <begin position="328"/>
        <end position="383"/>
    </location>
</feature>